<gene>
    <name evidence="1" type="ORF">SM116_10870</name>
</gene>
<dbReference type="Proteomes" id="UP001323798">
    <property type="component" value="Chromosome"/>
</dbReference>
<dbReference type="Pfam" id="PF18855">
    <property type="entry name" value="baeRF_family11"/>
    <property type="match status" value="1"/>
</dbReference>
<dbReference type="InterPro" id="IPR041638">
    <property type="entry name" value="BaeRF_family11"/>
</dbReference>
<dbReference type="EMBL" id="CP139368">
    <property type="protein sequence ID" value="WPR88284.1"/>
    <property type="molecule type" value="Genomic_DNA"/>
</dbReference>
<keyword evidence="2" id="KW-1185">Reference proteome</keyword>
<sequence length="364" mass="39466">MDAAPLSMSEVLRVASVASPWCVSVYSDDDTWLRGNHRNEAAQVQIRLAAHAMNRAGAPAHVVAAVRAQMEQAASPSRPEAVSFDHRIRSVGIFATPESCDVFALATLPAPRVHVSNRFVIGPLLDAALALGPRICVLAASENAARLVDVTSYPARLIEVPDLPQDLASTVNLDLTHDRQTLAHRRISEEPKERLRVYAKALLRAVHEPVRHAKAMLAIVAAEPLASLLHAEADPQFAALAPVPGNPDRLSLEDLANLVTPRADAHRERARRLQISRLESTDPGLVLADVAQIHAALRNGAVDTLFVDPDPQRAVDDDRPESADRADELIREALATDATIVPLRAGDPRSSRRVAAILRYRVAE</sequence>
<proteinExistence type="predicted"/>
<organism evidence="1 2">
    <name type="scientific">Microbacterium rhizosphaerae</name>
    <dbReference type="NCBI Taxonomy" id="1678237"/>
    <lineage>
        <taxon>Bacteria</taxon>
        <taxon>Bacillati</taxon>
        <taxon>Actinomycetota</taxon>
        <taxon>Actinomycetes</taxon>
        <taxon>Micrococcales</taxon>
        <taxon>Microbacteriaceae</taxon>
        <taxon>Microbacterium</taxon>
    </lineage>
</organism>
<evidence type="ECO:0000313" key="1">
    <source>
        <dbReference type="EMBL" id="WPR88284.1"/>
    </source>
</evidence>
<dbReference type="RefSeq" id="WP_320941004.1">
    <property type="nucleotide sequence ID" value="NZ_BAABEU010000010.1"/>
</dbReference>
<protein>
    <recommendedName>
        <fullName evidence="3">Peptide chain release factor 1</fullName>
    </recommendedName>
</protein>
<accession>A0ABZ0SHS3</accession>
<evidence type="ECO:0008006" key="3">
    <source>
        <dbReference type="Google" id="ProtNLM"/>
    </source>
</evidence>
<name>A0ABZ0SHS3_9MICO</name>
<reference evidence="1 2" key="1">
    <citation type="submission" date="2023-11" db="EMBL/GenBank/DDBJ databases">
        <title>Genome sequence of Microbacterium rhizosphaerae KACC 19337.</title>
        <authorList>
            <person name="Choi H."/>
            <person name="Kim S."/>
            <person name="Kim Y."/>
            <person name="Kwon S.-W."/>
            <person name="Heo J."/>
        </authorList>
    </citation>
    <scope>NUCLEOTIDE SEQUENCE [LARGE SCALE GENOMIC DNA]</scope>
    <source>
        <strain evidence="1 2">KACC 19337</strain>
    </source>
</reference>
<evidence type="ECO:0000313" key="2">
    <source>
        <dbReference type="Proteomes" id="UP001323798"/>
    </source>
</evidence>